<evidence type="ECO:0000259" key="2">
    <source>
        <dbReference type="Pfam" id="PF13629"/>
    </source>
</evidence>
<dbReference type="Pfam" id="PF13629">
    <property type="entry name" value="T2SS-T3SS_pil_N"/>
    <property type="match status" value="1"/>
</dbReference>
<protein>
    <submittedName>
        <fullName evidence="3">Flp pilus assembly protein, secretin CpaC</fullName>
    </submittedName>
</protein>
<dbReference type="InterPro" id="IPR032789">
    <property type="entry name" value="T2SS-T3SS_pil_N"/>
</dbReference>
<organism evidence="3 4">
    <name type="scientific">Brevundimonas vesicularis</name>
    <name type="common">Pseudomonas vesicularis</name>
    <dbReference type="NCBI Taxonomy" id="41276"/>
    <lineage>
        <taxon>Bacteria</taxon>
        <taxon>Pseudomonadati</taxon>
        <taxon>Pseudomonadota</taxon>
        <taxon>Alphaproteobacteria</taxon>
        <taxon>Caulobacterales</taxon>
        <taxon>Caulobacteraceae</taxon>
        <taxon>Brevundimonas</taxon>
    </lineage>
</organism>
<evidence type="ECO:0000256" key="1">
    <source>
        <dbReference type="SAM" id="SignalP"/>
    </source>
</evidence>
<feature type="chain" id="PRO_5015861768" evidence="1">
    <location>
        <begin position="23"/>
        <end position="136"/>
    </location>
</feature>
<accession>A0A2X1D4L6</accession>
<dbReference type="AlphaFoldDB" id="A0A2X1D4L6"/>
<evidence type="ECO:0000313" key="3">
    <source>
        <dbReference type="EMBL" id="SPU55465.1"/>
    </source>
</evidence>
<evidence type="ECO:0000313" key="4">
    <source>
        <dbReference type="Proteomes" id="UP000251186"/>
    </source>
</evidence>
<name>A0A2X1D4L6_BREVE</name>
<dbReference type="Proteomes" id="UP000251186">
    <property type="component" value="Unassembled WGS sequence"/>
</dbReference>
<feature type="domain" description="Pilus formation protein N-terminal" evidence="2">
    <location>
        <begin position="25"/>
        <end position="94"/>
    </location>
</feature>
<feature type="signal peptide" evidence="1">
    <location>
        <begin position="1"/>
        <end position="22"/>
    </location>
</feature>
<reference evidence="3 4" key="1">
    <citation type="submission" date="2018-06" db="EMBL/GenBank/DDBJ databases">
        <authorList>
            <consortium name="Pathogen Informatics"/>
            <person name="Doyle S."/>
        </authorList>
    </citation>
    <scope>NUCLEOTIDE SEQUENCE [LARGE SCALE GENOMIC DNA]</scope>
    <source>
        <strain evidence="3 4">NCTC11166</strain>
    </source>
</reference>
<keyword evidence="1" id="KW-0732">Signal</keyword>
<sequence>MSRIPSFLIAAALIVAPVVASAQDGALNVEIDRSARVQLRGAAASIIVGNPQIADVSLVDANTMFIVGKGYGVTEVVAVDGVGRTLFQREVVVTGGSTGSVRVWRGAQATEMACGVSCTPSVRSSSSSAAAAPTAP</sequence>
<dbReference type="EMBL" id="UAQP01000014">
    <property type="protein sequence ID" value="SPU55465.1"/>
    <property type="molecule type" value="Genomic_DNA"/>
</dbReference>
<dbReference type="RefSeq" id="WP_112863385.1">
    <property type="nucleotide sequence ID" value="NZ_UAQP01000014.1"/>
</dbReference>
<proteinExistence type="predicted"/>
<gene>
    <name evidence="3" type="ORF">NCTC11166_02863</name>
</gene>